<reference evidence="14 15" key="1">
    <citation type="journal article" date="2016" name="Mol. Biol. Evol.">
        <title>Comparative Genomics of Early-Diverging Mushroom-Forming Fungi Provides Insights into the Origins of Lignocellulose Decay Capabilities.</title>
        <authorList>
            <person name="Nagy L.G."/>
            <person name="Riley R."/>
            <person name="Tritt A."/>
            <person name="Adam C."/>
            <person name="Daum C."/>
            <person name="Floudas D."/>
            <person name="Sun H."/>
            <person name="Yadav J.S."/>
            <person name="Pangilinan J."/>
            <person name="Larsson K.H."/>
            <person name="Matsuura K."/>
            <person name="Barry K."/>
            <person name="Labutti K."/>
            <person name="Kuo R."/>
            <person name="Ohm R.A."/>
            <person name="Bhattacharya S.S."/>
            <person name="Shirouzu T."/>
            <person name="Yoshinaga Y."/>
            <person name="Martin F.M."/>
            <person name="Grigoriev I.V."/>
            <person name="Hibbett D.S."/>
        </authorList>
    </citation>
    <scope>NUCLEOTIDE SEQUENCE [LARGE SCALE GENOMIC DNA]</scope>
    <source>
        <strain evidence="14 15">HHB12029</strain>
    </source>
</reference>
<dbReference type="AlphaFoldDB" id="A0A165NTV8"/>
<dbReference type="Proteomes" id="UP000077266">
    <property type="component" value="Unassembled WGS sequence"/>
</dbReference>
<evidence type="ECO:0000313" key="15">
    <source>
        <dbReference type="Proteomes" id="UP000077266"/>
    </source>
</evidence>
<evidence type="ECO:0000256" key="5">
    <source>
        <dbReference type="ARBA" id="ARBA00022771"/>
    </source>
</evidence>
<evidence type="ECO:0000256" key="7">
    <source>
        <dbReference type="ARBA" id="ARBA00023015"/>
    </source>
</evidence>
<evidence type="ECO:0000256" key="9">
    <source>
        <dbReference type="ARBA" id="ARBA00023163"/>
    </source>
</evidence>
<dbReference type="Gene3D" id="3.30.160.60">
    <property type="entry name" value="Classic Zinc Finger"/>
    <property type="match status" value="2"/>
</dbReference>
<evidence type="ECO:0000256" key="11">
    <source>
        <dbReference type="PROSITE-ProRule" id="PRU00042"/>
    </source>
</evidence>
<evidence type="ECO:0000256" key="10">
    <source>
        <dbReference type="ARBA" id="ARBA00023242"/>
    </source>
</evidence>
<dbReference type="GO" id="GO:0005634">
    <property type="term" value="C:nucleus"/>
    <property type="evidence" value="ECO:0007669"/>
    <property type="project" value="UniProtKB-SubCell"/>
</dbReference>
<dbReference type="GO" id="GO:0000981">
    <property type="term" value="F:DNA-binding transcription factor activity, RNA polymerase II-specific"/>
    <property type="evidence" value="ECO:0007669"/>
    <property type="project" value="TreeGrafter"/>
</dbReference>
<keyword evidence="15" id="KW-1185">Reference proteome</keyword>
<evidence type="ECO:0000259" key="13">
    <source>
        <dbReference type="PROSITE" id="PS50157"/>
    </source>
</evidence>
<evidence type="ECO:0000313" key="14">
    <source>
        <dbReference type="EMBL" id="KZW01213.1"/>
    </source>
</evidence>
<feature type="domain" description="C2H2-type" evidence="13">
    <location>
        <begin position="143"/>
        <end position="170"/>
    </location>
</feature>
<feature type="compositionally biased region" description="Low complexity" evidence="12">
    <location>
        <begin position="45"/>
        <end position="62"/>
    </location>
</feature>
<dbReference type="STRING" id="1314781.A0A165NTV8"/>
<dbReference type="InterPro" id="IPR036236">
    <property type="entry name" value="Znf_C2H2_sf"/>
</dbReference>
<dbReference type="PROSITE" id="PS00028">
    <property type="entry name" value="ZINC_FINGER_C2H2_1"/>
    <property type="match status" value="1"/>
</dbReference>
<feature type="region of interest" description="Disordered" evidence="12">
    <location>
        <begin position="15"/>
        <end position="94"/>
    </location>
</feature>
<sequence>MCSCVQDQRPTLPRLRDVFPDERLGQHGMPAGRGSVVDMSRRPISQHPPSQPYPTQHTTYPPGQSHQPPMTRAGYGPGYPPTALHPTQVRHPGHGQQAPVLYQVMAVGNNGLQPLEAATDRPIGIYRQNERQQAEPAARPKTHICKDCGFAFDRPSALATHVRTHTGERPYTCTECGECHMLDSLLL</sequence>
<protein>
    <recommendedName>
        <fullName evidence="13">C2H2-type domain-containing protein</fullName>
    </recommendedName>
</protein>
<dbReference type="SMART" id="SM00355">
    <property type="entry name" value="ZnF_C2H2"/>
    <property type="match status" value="1"/>
</dbReference>
<dbReference type="GO" id="GO:0000977">
    <property type="term" value="F:RNA polymerase II transcription regulatory region sequence-specific DNA binding"/>
    <property type="evidence" value="ECO:0007669"/>
    <property type="project" value="TreeGrafter"/>
</dbReference>
<keyword evidence="7" id="KW-0805">Transcription regulation</keyword>
<proteinExistence type="inferred from homology"/>
<dbReference type="InParanoid" id="A0A165NTV8"/>
<dbReference type="SUPFAM" id="SSF57667">
    <property type="entry name" value="beta-beta-alpha zinc fingers"/>
    <property type="match status" value="1"/>
</dbReference>
<feature type="compositionally biased region" description="Basic and acidic residues" evidence="12">
    <location>
        <begin position="15"/>
        <end position="25"/>
    </location>
</feature>
<dbReference type="InterPro" id="IPR050717">
    <property type="entry name" value="C2H2-ZF_Transcription_Reg"/>
</dbReference>
<evidence type="ECO:0000256" key="6">
    <source>
        <dbReference type="ARBA" id="ARBA00022833"/>
    </source>
</evidence>
<keyword evidence="9" id="KW-0804">Transcription</keyword>
<keyword evidence="5 11" id="KW-0863">Zinc-finger</keyword>
<gene>
    <name evidence="14" type="ORF">EXIGLDRAFT_718967</name>
</gene>
<evidence type="ECO:0000256" key="2">
    <source>
        <dbReference type="ARBA" id="ARBA00006991"/>
    </source>
</evidence>
<evidence type="ECO:0000256" key="8">
    <source>
        <dbReference type="ARBA" id="ARBA00023125"/>
    </source>
</evidence>
<dbReference type="GO" id="GO:0008270">
    <property type="term" value="F:zinc ion binding"/>
    <property type="evidence" value="ECO:0007669"/>
    <property type="project" value="UniProtKB-KW"/>
</dbReference>
<name>A0A165NTV8_EXIGL</name>
<evidence type="ECO:0000256" key="3">
    <source>
        <dbReference type="ARBA" id="ARBA00022723"/>
    </source>
</evidence>
<dbReference type="FunFam" id="3.30.160.60:FF:001370">
    <property type="entry name" value="Zinc finger protein"/>
    <property type="match status" value="1"/>
</dbReference>
<comment type="subcellular location">
    <subcellularLocation>
        <location evidence="1">Nucleus</location>
    </subcellularLocation>
</comment>
<evidence type="ECO:0000256" key="12">
    <source>
        <dbReference type="SAM" id="MobiDB-lite"/>
    </source>
</evidence>
<keyword evidence="8" id="KW-0238">DNA-binding</keyword>
<keyword evidence="6" id="KW-0862">Zinc</keyword>
<evidence type="ECO:0000256" key="4">
    <source>
        <dbReference type="ARBA" id="ARBA00022737"/>
    </source>
</evidence>
<evidence type="ECO:0000256" key="1">
    <source>
        <dbReference type="ARBA" id="ARBA00004123"/>
    </source>
</evidence>
<dbReference type="PROSITE" id="PS50157">
    <property type="entry name" value="ZINC_FINGER_C2H2_2"/>
    <property type="match status" value="1"/>
</dbReference>
<dbReference type="EMBL" id="KV425895">
    <property type="protein sequence ID" value="KZW01213.1"/>
    <property type="molecule type" value="Genomic_DNA"/>
</dbReference>
<keyword evidence="10" id="KW-0539">Nucleus</keyword>
<keyword evidence="3" id="KW-0479">Metal-binding</keyword>
<dbReference type="InterPro" id="IPR013087">
    <property type="entry name" value="Znf_C2H2_type"/>
</dbReference>
<dbReference type="PANTHER" id="PTHR14196">
    <property type="entry name" value="ODD-SKIPPED - RELATED"/>
    <property type="match status" value="1"/>
</dbReference>
<keyword evidence="4" id="KW-0677">Repeat</keyword>
<organism evidence="14 15">
    <name type="scientific">Exidia glandulosa HHB12029</name>
    <dbReference type="NCBI Taxonomy" id="1314781"/>
    <lineage>
        <taxon>Eukaryota</taxon>
        <taxon>Fungi</taxon>
        <taxon>Dikarya</taxon>
        <taxon>Basidiomycota</taxon>
        <taxon>Agaricomycotina</taxon>
        <taxon>Agaricomycetes</taxon>
        <taxon>Auriculariales</taxon>
        <taxon>Exidiaceae</taxon>
        <taxon>Exidia</taxon>
    </lineage>
</organism>
<dbReference type="PANTHER" id="PTHR14196:SF12">
    <property type="entry name" value="ZINC FINGER PROTEIN 208-LIKE"/>
    <property type="match status" value="1"/>
</dbReference>
<dbReference type="OrthoDB" id="654211at2759"/>
<accession>A0A165NTV8</accession>
<comment type="similarity">
    <text evidence="2">Belongs to the krueppel C2H2-type zinc-finger protein family.</text>
</comment>